<evidence type="ECO:0000256" key="2">
    <source>
        <dbReference type="ARBA" id="ARBA00022473"/>
    </source>
</evidence>
<evidence type="ECO:0000256" key="9">
    <source>
        <dbReference type="ARBA" id="ARBA00023242"/>
    </source>
</evidence>
<keyword evidence="7" id="KW-0805">Transcription regulation</keyword>
<dbReference type="FunFam" id="3.30.160.60:FF:000534">
    <property type="entry name" value="zinc finger protein 674"/>
    <property type="match status" value="1"/>
</dbReference>
<evidence type="ECO:0000256" key="1">
    <source>
        <dbReference type="ARBA" id="ARBA00004123"/>
    </source>
</evidence>
<evidence type="ECO:0000256" key="6">
    <source>
        <dbReference type="ARBA" id="ARBA00022833"/>
    </source>
</evidence>
<accession>A0A8W8NBT6</accession>
<dbReference type="SUPFAM" id="SSF57667">
    <property type="entry name" value="beta-beta-alpha zinc fingers"/>
    <property type="match status" value="2"/>
</dbReference>
<keyword evidence="8" id="KW-0804">Transcription</keyword>
<feature type="domain" description="C2H2-type" evidence="12">
    <location>
        <begin position="215"/>
        <end position="242"/>
    </location>
</feature>
<keyword evidence="4" id="KW-0677">Repeat</keyword>
<evidence type="ECO:0000256" key="7">
    <source>
        <dbReference type="ARBA" id="ARBA00023015"/>
    </source>
</evidence>
<evidence type="ECO:0000313" key="13">
    <source>
        <dbReference type="EnsemblMetazoa" id="G5137.15:cds"/>
    </source>
</evidence>
<proteinExistence type="predicted"/>
<keyword evidence="3" id="KW-0479">Metal-binding</keyword>
<name>A0A8W8NBT6_MAGGI</name>
<dbReference type="SMART" id="SM00355">
    <property type="entry name" value="ZnF_C2H2"/>
    <property type="match status" value="3"/>
</dbReference>
<dbReference type="InterPro" id="IPR036236">
    <property type="entry name" value="Znf_C2H2_sf"/>
</dbReference>
<dbReference type="Pfam" id="PF00096">
    <property type="entry name" value="zf-C2H2"/>
    <property type="match status" value="3"/>
</dbReference>
<dbReference type="Gene3D" id="3.30.160.60">
    <property type="entry name" value="Classic Zinc Finger"/>
    <property type="match status" value="3"/>
</dbReference>
<dbReference type="GO" id="GO:0005634">
    <property type="term" value="C:nucleus"/>
    <property type="evidence" value="ECO:0007669"/>
    <property type="project" value="UniProtKB-SubCell"/>
</dbReference>
<dbReference type="PROSITE" id="PS50157">
    <property type="entry name" value="ZINC_FINGER_C2H2_2"/>
    <property type="match status" value="3"/>
</dbReference>
<evidence type="ECO:0000256" key="3">
    <source>
        <dbReference type="ARBA" id="ARBA00022723"/>
    </source>
</evidence>
<dbReference type="EnsemblMetazoa" id="G5137.15">
    <property type="protein sequence ID" value="G5137.15:cds"/>
    <property type="gene ID" value="G5137"/>
</dbReference>
<evidence type="ECO:0000256" key="4">
    <source>
        <dbReference type="ARBA" id="ARBA00022737"/>
    </source>
</evidence>
<feature type="domain" description="C2H2-type" evidence="12">
    <location>
        <begin position="271"/>
        <end position="297"/>
    </location>
</feature>
<evidence type="ECO:0000259" key="12">
    <source>
        <dbReference type="PROSITE" id="PS50157"/>
    </source>
</evidence>
<dbReference type="PANTHER" id="PTHR14196:SF0">
    <property type="entry name" value="PROTEIN BOWEL"/>
    <property type="match status" value="1"/>
</dbReference>
<keyword evidence="6" id="KW-0862">Zinc</keyword>
<evidence type="ECO:0000313" key="14">
    <source>
        <dbReference type="Proteomes" id="UP000005408"/>
    </source>
</evidence>
<dbReference type="FunFam" id="3.30.160.60:FF:000958">
    <property type="entry name" value="Odd skipped"/>
    <property type="match status" value="1"/>
</dbReference>
<dbReference type="AlphaFoldDB" id="A0A8W8NBT6"/>
<protein>
    <recommendedName>
        <fullName evidence="12">C2H2-type domain-containing protein</fullName>
    </recommendedName>
</protein>
<dbReference type="PANTHER" id="PTHR14196">
    <property type="entry name" value="ODD-SKIPPED - RELATED"/>
    <property type="match status" value="1"/>
</dbReference>
<keyword evidence="2" id="KW-0217">Developmental protein</keyword>
<keyword evidence="9" id="KW-0539">Nucleus</keyword>
<organism evidence="13 14">
    <name type="scientific">Magallana gigas</name>
    <name type="common">Pacific oyster</name>
    <name type="synonym">Crassostrea gigas</name>
    <dbReference type="NCBI Taxonomy" id="29159"/>
    <lineage>
        <taxon>Eukaryota</taxon>
        <taxon>Metazoa</taxon>
        <taxon>Spiralia</taxon>
        <taxon>Lophotrochozoa</taxon>
        <taxon>Mollusca</taxon>
        <taxon>Bivalvia</taxon>
        <taxon>Autobranchia</taxon>
        <taxon>Pteriomorphia</taxon>
        <taxon>Ostreida</taxon>
        <taxon>Ostreoidea</taxon>
        <taxon>Ostreidae</taxon>
        <taxon>Magallana</taxon>
    </lineage>
</organism>
<keyword evidence="14" id="KW-1185">Reference proteome</keyword>
<keyword evidence="5 10" id="KW-0863">Zinc-finger</keyword>
<dbReference type="GO" id="GO:0000977">
    <property type="term" value="F:RNA polymerase II transcription regulatory region sequence-specific DNA binding"/>
    <property type="evidence" value="ECO:0007669"/>
    <property type="project" value="TreeGrafter"/>
</dbReference>
<dbReference type="InterPro" id="IPR013087">
    <property type="entry name" value="Znf_C2H2_type"/>
</dbReference>
<feature type="compositionally biased region" description="Low complexity" evidence="11">
    <location>
        <begin position="100"/>
        <end position="116"/>
    </location>
</feature>
<dbReference type="PROSITE" id="PS00028">
    <property type="entry name" value="ZINC_FINGER_C2H2_1"/>
    <property type="match status" value="3"/>
</dbReference>
<evidence type="ECO:0000256" key="8">
    <source>
        <dbReference type="ARBA" id="ARBA00023163"/>
    </source>
</evidence>
<reference evidence="13" key="1">
    <citation type="submission" date="2022-08" db="UniProtKB">
        <authorList>
            <consortium name="EnsemblMetazoa"/>
        </authorList>
    </citation>
    <scope>IDENTIFICATION</scope>
    <source>
        <strain evidence="13">05x7-T-G4-1.051#20</strain>
    </source>
</reference>
<feature type="domain" description="C2H2-type" evidence="12">
    <location>
        <begin position="243"/>
        <end position="270"/>
    </location>
</feature>
<evidence type="ECO:0000256" key="11">
    <source>
        <dbReference type="SAM" id="MobiDB-lite"/>
    </source>
</evidence>
<dbReference type="GO" id="GO:0000981">
    <property type="term" value="F:DNA-binding transcription factor activity, RNA polymerase II-specific"/>
    <property type="evidence" value="ECO:0007669"/>
    <property type="project" value="TreeGrafter"/>
</dbReference>
<dbReference type="Proteomes" id="UP000005408">
    <property type="component" value="Unassembled WGS sequence"/>
</dbReference>
<dbReference type="FunFam" id="3.30.160.60:FF:000311">
    <property type="entry name" value="protein odd-skipped-related 2 isoform X1"/>
    <property type="match status" value="1"/>
</dbReference>
<dbReference type="InterPro" id="IPR050717">
    <property type="entry name" value="C2H2-ZF_Transcription_Reg"/>
</dbReference>
<feature type="region of interest" description="Disordered" evidence="11">
    <location>
        <begin position="94"/>
        <end position="131"/>
    </location>
</feature>
<sequence length="297" mass="34226">MIVVKTSVCLKLRYLISSMSSPVSASYSSLFDVRRVDDTPPSRPLFSMTHPLSYTRDMWKCYPYNAYQSLYGSYHYGNSSACLSPEQLMLATPSQQTTGLDLSRSSSSSLSDDNLSPGKRSFSDLSIEEEKKSPKPFDFHHMAESVIREEEESGSKSPINKDPLIISHALEYITYLEHAARMRSFMPIKFPIHLPKCGSTLERRGRRHKKQKKEYICKFCGRHFSKSYNLLIHERTHTDERPFPCDICGKAFRRQDHLRDHRYIHSKEKPFKCVTCGKGFCQARTLAVHKQTHEQVS</sequence>
<comment type="subcellular location">
    <subcellularLocation>
        <location evidence="1">Nucleus</location>
    </subcellularLocation>
</comment>
<evidence type="ECO:0000256" key="5">
    <source>
        <dbReference type="ARBA" id="ARBA00022771"/>
    </source>
</evidence>
<evidence type="ECO:0000256" key="10">
    <source>
        <dbReference type="PROSITE-ProRule" id="PRU00042"/>
    </source>
</evidence>
<dbReference type="GO" id="GO:0008270">
    <property type="term" value="F:zinc ion binding"/>
    <property type="evidence" value="ECO:0007669"/>
    <property type="project" value="UniProtKB-KW"/>
</dbReference>